<protein>
    <recommendedName>
        <fullName evidence="3">Reverse transcriptase</fullName>
    </recommendedName>
</protein>
<dbReference type="Proteomes" id="UP001419268">
    <property type="component" value="Unassembled WGS sequence"/>
</dbReference>
<dbReference type="EMBL" id="JBBNAG010000006">
    <property type="protein sequence ID" value="KAK9126894.1"/>
    <property type="molecule type" value="Genomic_DNA"/>
</dbReference>
<comment type="caution">
    <text evidence="1">The sequence shown here is derived from an EMBL/GenBank/DDBJ whole genome shotgun (WGS) entry which is preliminary data.</text>
</comment>
<name>A0AAP0P1R7_9MAGN</name>
<keyword evidence="2" id="KW-1185">Reference proteome</keyword>
<dbReference type="AlphaFoldDB" id="A0AAP0P1R7"/>
<gene>
    <name evidence="1" type="ORF">Scep_015740</name>
</gene>
<accession>A0AAP0P1R7</accession>
<proteinExistence type="predicted"/>
<evidence type="ECO:0000313" key="1">
    <source>
        <dbReference type="EMBL" id="KAK9126894.1"/>
    </source>
</evidence>
<organism evidence="1 2">
    <name type="scientific">Stephania cephalantha</name>
    <dbReference type="NCBI Taxonomy" id="152367"/>
    <lineage>
        <taxon>Eukaryota</taxon>
        <taxon>Viridiplantae</taxon>
        <taxon>Streptophyta</taxon>
        <taxon>Embryophyta</taxon>
        <taxon>Tracheophyta</taxon>
        <taxon>Spermatophyta</taxon>
        <taxon>Magnoliopsida</taxon>
        <taxon>Ranunculales</taxon>
        <taxon>Menispermaceae</taxon>
        <taxon>Menispermoideae</taxon>
        <taxon>Cissampelideae</taxon>
        <taxon>Stephania</taxon>
    </lineage>
</organism>
<evidence type="ECO:0008006" key="3">
    <source>
        <dbReference type="Google" id="ProtNLM"/>
    </source>
</evidence>
<reference evidence="1 2" key="1">
    <citation type="submission" date="2024-01" db="EMBL/GenBank/DDBJ databases">
        <title>Genome assemblies of Stephania.</title>
        <authorList>
            <person name="Yang L."/>
        </authorList>
    </citation>
    <scope>NUCLEOTIDE SEQUENCE [LARGE SCALE GENOMIC DNA]</scope>
    <source>
        <strain evidence="1">JXDWG</strain>
        <tissue evidence="1">Leaf</tissue>
    </source>
</reference>
<evidence type="ECO:0000313" key="2">
    <source>
        <dbReference type="Proteomes" id="UP001419268"/>
    </source>
</evidence>
<sequence>MIKRGWFTAQREEVARTLEKEKHLLSPRQEVYPQKRKLQHVYHINSDSYKDLVICKALHDNKAPGPDGYTTLFFKKTCDIVGADFMAAVSNFFKANKMIS</sequence>